<keyword evidence="3" id="KW-1185">Reference proteome</keyword>
<dbReference type="EMBL" id="JAAKGU010000006">
    <property type="protein sequence ID" value="NGM83747.1"/>
    <property type="molecule type" value="Genomic_DNA"/>
</dbReference>
<dbReference type="SUPFAM" id="SSF54909">
    <property type="entry name" value="Dimeric alpha+beta barrel"/>
    <property type="match status" value="1"/>
</dbReference>
<dbReference type="Gene3D" id="3.30.70.100">
    <property type="match status" value="1"/>
</dbReference>
<evidence type="ECO:0000313" key="2">
    <source>
        <dbReference type="EMBL" id="NGM83747.1"/>
    </source>
</evidence>
<dbReference type="AlphaFoldDB" id="A0A6M1PJJ9"/>
<organism evidence="2 3">
    <name type="scientific">Paenibacillus apii</name>
    <dbReference type="NCBI Taxonomy" id="1850370"/>
    <lineage>
        <taxon>Bacteria</taxon>
        <taxon>Bacillati</taxon>
        <taxon>Bacillota</taxon>
        <taxon>Bacilli</taxon>
        <taxon>Bacillales</taxon>
        <taxon>Paenibacillaceae</taxon>
        <taxon>Paenibacillus</taxon>
    </lineage>
</organism>
<dbReference type="RefSeq" id="WP_165099596.1">
    <property type="nucleotide sequence ID" value="NZ_JAAKGU010000006.1"/>
</dbReference>
<sequence>MLINNLLIKLKDNSPEIRDRVRETLLGMRGHIESLAGIEVREDVRTGQSPFDLMLITRYGSMEDYQAYLTHPKHVEVSTFMQTVIESGASLLYED</sequence>
<evidence type="ECO:0000259" key="1">
    <source>
        <dbReference type="PROSITE" id="PS51502"/>
    </source>
</evidence>
<accession>A0A6M1PJJ9</accession>
<name>A0A6M1PJJ9_9BACL</name>
<dbReference type="SMART" id="SM00886">
    <property type="entry name" value="Dabb"/>
    <property type="match status" value="1"/>
</dbReference>
<reference evidence="2 3" key="1">
    <citation type="submission" date="2020-02" db="EMBL/GenBank/DDBJ databases">
        <authorList>
            <person name="Gao J."/>
            <person name="Sun J."/>
        </authorList>
    </citation>
    <scope>NUCLEOTIDE SEQUENCE [LARGE SCALE GENOMIC DNA]</scope>
    <source>
        <strain evidence="2 3">7124</strain>
    </source>
</reference>
<protein>
    <submittedName>
        <fullName evidence="2">Dabb family protein</fullName>
    </submittedName>
</protein>
<dbReference type="InterPro" id="IPR013097">
    <property type="entry name" value="Dabb"/>
</dbReference>
<dbReference type="Pfam" id="PF07876">
    <property type="entry name" value="Dabb"/>
    <property type="match status" value="1"/>
</dbReference>
<dbReference type="InterPro" id="IPR011008">
    <property type="entry name" value="Dimeric_a/b-barrel"/>
</dbReference>
<feature type="domain" description="Stress-response A/B barrel" evidence="1">
    <location>
        <begin position="2"/>
        <end position="93"/>
    </location>
</feature>
<dbReference type="Proteomes" id="UP000480151">
    <property type="component" value="Unassembled WGS sequence"/>
</dbReference>
<comment type="caution">
    <text evidence="2">The sequence shown here is derived from an EMBL/GenBank/DDBJ whole genome shotgun (WGS) entry which is preliminary data.</text>
</comment>
<evidence type="ECO:0000313" key="3">
    <source>
        <dbReference type="Proteomes" id="UP000480151"/>
    </source>
</evidence>
<proteinExistence type="predicted"/>
<dbReference type="PROSITE" id="PS51502">
    <property type="entry name" value="S_R_A_B_BARREL"/>
    <property type="match status" value="1"/>
</dbReference>
<gene>
    <name evidence="2" type="ORF">G5B47_15100</name>
</gene>